<evidence type="ECO:0000256" key="3">
    <source>
        <dbReference type="ARBA" id="ARBA00022448"/>
    </source>
</evidence>
<evidence type="ECO:0000313" key="14">
    <source>
        <dbReference type="Proteomes" id="UP000342300"/>
    </source>
</evidence>
<feature type="transmembrane region" description="Helical" evidence="12">
    <location>
        <begin position="55"/>
        <end position="73"/>
    </location>
</feature>
<gene>
    <name evidence="13" type="ORF">CRU78_00075</name>
</gene>
<evidence type="ECO:0000256" key="6">
    <source>
        <dbReference type="ARBA" id="ARBA00022692"/>
    </source>
</evidence>
<evidence type="ECO:0000256" key="1">
    <source>
        <dbReference type="ARBA" id="ARBA00004651"/>
    </source>
</evidence>
<keyword evidence="5" id="KW-0349">Heme</keyword>
<keyword evidence="10" id="KW-0408">Iron</keyword>
<dbReference type="Proteomes" id="UP000342300">
    <property type="component" value="Unassembled WGS sequence"/>
</dbReference>
<evidence type="ECO:0000256" key="12">
    <source>
        <dbReference type="SAM" id="Phobius"/>
    </source>
</evidence>
<dbReference type="AlphaFoldDB" id="A0A6A7RNF4"/>
<name>A0A6A7RNF4_9PROT</name>
<dbReference type="PANTHER" id="PTHR30365:SF14">
    <property type="entry name" value="CYTOCHROME BD MENAQUINOL OXIDASE SUBUNIT I-RELATED"/>
    <property type="match status" value="1"/>
</dbReference>
<feature type="non-terminal residue" evidence="13">
    <location>
        <position position="74"/>
    </location>
</feature>
<evidence type="ECO:0000313" key="13">
    <source>
        <dbReference type="EMBL" id="MQM29018.1"/>
    </source>
</evidence>
<comment type="similarity">
    <text evidence="2">Belongs to the cytochrome ubiquinol oxidase subunit 1 family.</text>
</comment>
<accession>A0A6A7RNF4</accession>
<feature type="transmembrane region" description="Helical" evidence="12">
    <location>
        <begin position="12"/>
        <end position="35"/>
    </location>
</feature>
<protein>
    <submittedName>
        <fullName evidence="13">Cytochrome ubiquinol oxidase subunit I</fullName>
    </submittedName>
</protein>
<keyword evidence="6 12" id="KW-0812">Transmembrane</keyword>
<dbReference type="GO" id="GO:0046872">
    <property type="term" value="F:metal ion binding"/>
    <property type="evidence" value="ECO:0007669"/>
    <property type="project" value="UniProtKB-KW"/>
</dbReference>
<dbReference type="GO" id="GO:0005886">
    <property type="term" value="C:plasma membrane"/>
    <property type="evidence" value="ECO:0007669"/>
    <property type="project" value="UniProtKB-SubCell"/>
</dbReference>
<dbReference type="GO" id="GO:0070069">
    <property type="term" value="C:cytochrome complex"/>
    <property type="evidence" value="ECO:0007669"/>
    <property type="project" value="InterPro"/>
</dbReference>
<keyword evidence="3" id="KW-0813">Transport</keyword>
<dbReference type="InterPro" id="IPR002585">
    <property type="entry name" value="Cyt-d_ubiquinol_oxidase_su_1"/>
</dbReference>
<dbReference type="Pfam" id="PF01654">
    <property type="entry name" value="Cyt_bd_oxida_I"/>
    <property type="match status" value="1"/>
</dbReference>
<keyword evidence="9 12" id="KW-1133">Transmembrane helix</keyword>
<sequence length="74" mass="8315">MELDPLILSRIQFAFVISFHIIFPAFTIGLAAWLATIEGARLFTGNALYRRVFDFWLKVFAVSFGMGVVTGIVM</sequence>
<evidence type="ECO:0000256" key="5">
    <source>
        <dbReference type="ARBA" id="ARBA00022617"/>
    </source>
</evidence>
<evidence type="ECO:0000256" key="7">
    <source>
        <dbReference type="ARBA" id="ARBA00022723"/>
    </source>
</evidence>
<dbReference type="GO" id="GO:0020037">
    <property type="term" value="F:heme binding"/>
    <property type="evidence" value="ECO:0007669"/>
    <property type="project" value="TreeGrafter"/>
</dbReference>
<evidence type="ECO:0000256" key="8">
    <source>
        <dbReference type="ARBA" id="ARBA00022982"/>
    </source>
</evidence>
<evidence type="ECO:0000256" key="10">
    <source>
        <dbReference type="ARBA" id="ARBA00023004"/>
    </source>
</evidence>
<dbReference type="PANTHER" id="PTHR30365">
    <property type="entry name" value="CYTOCHROME D UBIQUINOL OXIDASE"/>
    <property type="match status" value="1"/>
</dbReference>
<evidence type="ECO:0000256" key="4">
    <source>
        <dbReference type="ARBA" id="ARBA00022475"/>
    </source>
</evidence>
<dbReference type="GO" id="GO:0016682">
    <property type="term" value="F:oxidoreductase activity, acting on diphenols and related substances as donors, oxygen as acceptor"/>
    <property type="evidence" value="ECO:0007669"/>
    <property type="project" value="TreeGrafter"/>
</dbReference>
<reference evidence="13 14" key="1">
    <citation type="submission" date="2017-09" db="EMBL/GenBank/DDBJ databases">
        <title>Metagenomic Analysis Reveals Denitrifying Candidatus Accumulibacter and Flanking Population as a Source of N2O.</title>
        <authorList>
            <person name="Gao H."/>
            <person name="Mao Y."/>
            <person name="Zhao X."/>
            <person name="Liu W.-T."/>
            <person name="Zhang T."/>
            <person name="Wells G."/>
        </authorList>
    </citation>
    <scope>NUCLEOTIDE SEQUENCE [LARGE SCALE GENOMIC DNA]</scope>
    <source>
        <strain evidence="13">CANDO_2_IC</strain>
    </source>
</reference>
<keyword evidence="7" id="KW-0479">Metal-binding</keyword>
<comment type="caution">
    <text evidence="13">The sequence shown here is derived from an EMBL/GenBank/DDBJ whole genome shotgun (WGS) entry which is preliminary data.</text>
</comment>
<evidence type="ECO:0000256" key="11">
    <source>
        <dbReference type="ARBA" id="ARBA00023136"/>
    </source>
</evidence>
<dbReference type="EMBL" id="PDHS01000002">
    <property type="protein sequence ID" value="MQM29018.1"/>
    <property type="molecule type" value="Genomic_DNA"/>
</dbReference>
<evidence type="ECO:0000256" key="2">
    <source>
        <dbReference type="ARBA" id="ARBA00009819"/>
    </source>
</evidence>
<keyword evidence="4" id="KW-1003">Cell membrane</keyword>
<comment type="subcellular location">
    <subcellularLocation>
        <location evidence="1">Cell membrane</location>
        <topology evidence="1">Multi-pass membrane protein</topology>
    </subcellularLocation>
</comment>
<proteinExistence type="inferred from homology"/>
<keyword evidence="8" id="KW-0249">Electron transport</keyword>
<evidence type="ECO:0000256" key="9">
    <source>
        <dbReference type="ARBA" id="ARBA00022989"/>
    </source>
</evidence>
<organism evidence="13 14">
    <name type="scientific">Candidatus Accumulibacter phosphatis</name>
    <dbReference type="NCBI Taxonomy" id="327160"/>
    <lineage>
        <taxon>Bacteria</taxon>
        <taxon>Pseudomonadati</taxon>
        <taxon>Pseudomonadota</taxon>
        <taxon>Betaproteobacteria</taxon>
        <taxon>Candidatus Accumulibacter</taxon>
    </lineage>
</organism>
<keyword evidence="11 12" id="KW-0472">Membrane</keyword>
<dbReference type="GO" id="GO:0019646">
    <property type="term" value="P:aerobic electron transport chain"/>
    <property type="evidence" value="ECO:0007669"/>
    <property type="project" value="InterPro"/>
</dbReference>
<dbReference type="GO" id="GO:0009055">
    <property type="term" value="F:electron transfer activity"/>
    <property type="evidence" value="ECO:0007669"/>
    <property type="project" value="InterPro"/>
</dbReference>